<protein>
    <submittedName>
        <fullName evidence="1">Uncharacterized protein</fullName>
    </submittedName>
</protein>
<proteinExistence type="predicted"/>
<dbReference type="EMBL" id="JACEIK010002247">
    <property type="protein sequence ID" value="MCD9559984.1"/>
    <property type="molecule type" value="Genomic_DNA"/>
</dbReference>
<reference evidence="1 2" key="1">
    <citation type="journal article" date="2021" name="BMC Genomics">
        <title>Datura genome reveals duplications of psychoactive alkaloid biosynthetic genes and high mutation rate following tissue culture.</title>
        <authorList>
            <person name="Rajewski A."/>
            <person name="Carter-House D."/>
            <person name="Stajich J."/>
            <person name="Litt A."/>
        </authorList>
    </citation>
    <scope>NUCLEOTIDE SEQUENCE [LARGE SCALE GENOMIC DNA]</scope>
    <source>
        <strain evidence="1">AR-01</strain>
    </source>
</reference>
<feature type="non-terminal residue" evidence="1">
    <location>
        <position position="1"/>
    </location>
</feature>
<accession>A0ABS8UPF7</accession>
<dbReference type="Proteomes" id="UP000823775">
    <property type="component" value="Unassembled WGS sequence"/>
</dbReference>
<gene>
    <name evidence="1" type="ORF">HAX54_018368</name>
</gene>
<evidence type="ECO:0000313" key="2">
    <source>
        <dbReference type="Proteomes" id="UP000823775"/>
    </source>
</evidence>
<keyword evidence="2" id="KW-1185">Reference proteome</keyword>
<organism evidence="1 2">
    <name type="scientific">Datura stramonium</name>
    <name type="common">Jimsonweed</name>
    <name type="synonym">Common thornapple</name>
    <dbReference type="NCBI Taxonomy" id="4076"/>
    <lineage>
        <taxon>Eukaryota</taxon>
        <taxon>Viridiplantae</taxon>
        <taxon>Streptophyta</taxon>
        <taxon>Embryophyta</taxon>
        <taxon>Tracheophyta</taxon>
        <taxon>Spermatophyta</taxon>
        <taxon>Magnoliopsida</taxon>
        <taxon>eudicotyledons</taxon>
        <taxon>Gunneridae</taxon>
        <taxon>Pentapetalae</taxon>
        <taxon>asterids</taxon>
        <taxon>lamiids</taxon>
        <taxon>Solanales</taxon>
        <taxon>Solanaceae</taxon>
        <taxon>Solanoideae</taxon>
        <taxon>Datureae</taxon>
        <taxon>Datura</taxon>
    </lineage>
</organism>
<sequence>KIALQAGEIAGVARQSPNFRRILINTFSICVACHTRGIPALGNFLTLWCSEWRGMPGPKSAEI</sequence>
<comment type="caution">
    <text evidence="1">The sequence shown here is derived from an EMBL/GenBank/DDBJ whole genome shotgun (WGS) entry which is preliminary data.</text>
</comment>
<name>A0ABS8UPF7_DATST</name>
<evidence type="ECO:0000313" key="1">
    <source>
        <dbReference type="EMBL" id="MCD9559984.1"/>
    </source>
</evidence>